<dbReference type="AlphaFoldDB" id="A0A382FAC1"/>
<proteinExistence type="predicted"/>
<evidence type="ECO:0000256" key="1">
    <source>
        <dbReference type="SAM" id="MobiDB-lite"/>
    </source>
</evidence>
<evidence type="ECO:0000313" key="2">
    <source>
        <dbReference type="EMBL" id="SVB59625.1"/>
    </source>
</evidence>
<name>A0A382FAC1_9ZZZZ</name>
<reference evidence="2" key="1">
    <citation type="submission" date="2018-05" db="EMBL/GenBank/DDBJ databases">
        <authorList>
            <person name="Lanie J.A."/>
            <person name="Ng W.-L."/>
            <person name="Kazmierczak K.M."/>
            <person name="Andrzejewski T.M."/>
            <person name="Davidsen T.M."/>
            <person name="Wayne K.J."/>
            <person name="Tettelin H."/>
            <person name="Glass J.I."/>
            <person name="Rusch D."/>
            <person name="Podicherti R."/>
            <person name="Tsui H.-C.T."/>
            <person name="Winkler M.E."/>
        </authorList>
    </citation>
    <scope>NUCLEOTIDE SEQUENCE</scope>
</reference>
<accession>A0A382FAC1</accession>
<organism evidence="2">
    <name type="scientific">marine metagenome</name>
    <dbReference type="NCBI Taxonomy" id="408172"/>
    <lineage>
        <taxon>unclassified sequences</taxon>
        <taxon>metagenomes</taxon>
        <taxon>ecological metagenomes</taxon>
    </lineage>
</organism>
<dbReference type="EMBL" id="UINC01048727">
    <property type="protein sequence ID" value="SVB59625.1"/>
    <property type="molecule type" value="Genomic_DNA"/>
</dbReference>
<feature type="compositionally biased region" description="Basic and acidic residues" evidence="1">
    <location>
        <begin position="38"/>
        <end position="47"/>
    </location>
</feature>
<feature type="non-terminal residue" evidence="2">
    <location>
        <position position="1"/>
    </location>
</feature>
<feature type="region of interest" description="Disordered" evidence="1">
    <location>
        <begin position="1"/>
        <end position="47"/>
    </location>
</feature>
<gene>
    <name evidence="2" type="ORF">METZ01_LOCUS212479</name>
</gene>
<protein>
    <submittedName>
        <fullName evidence="2">Uncharacterized protein</fullName>
    </submittedName>
</protein>
<feature type="non-terminal residue" evidence="2">
    <location>
        <position position="47"/>
    </location>
</feature>
<sequence length="47" mass="4931">GLPGALRDAHPQAPARHSEPVAQDGGLAATPGPSSWRRYRDQDPTGL</sequence>